<accession>R7Z2V6</accession>
<gene>
    <name evidence="3" type="ORF">W97_07702</name>
</gene>
<evidence type="ECO:0000313" key="4">
    <source>
        <dbReference type="Proteomes" id="UP000016924"/>
    </source>
</evidence>
<protein>
    <recommendedName>
        <fullName evidence="5">Major facilitator superfamily transporter</fullName>
    </recommendedName>
</protein>
<dbReference type="PANTHER" id="PTHR36205:SF3">
    <property type="entry name" value="MAJOR FACILITATOR SUPERFAMILY TRANSPORTER"/>
    <property type="match status" value="1"/>
</dbReference>
<dbReference type="PANTHER" id="PTHR36205">
    <property type="entry name" value="CHROMOSOME 19, WHOLE GENOME SHOTGUN SEQUENCE"/>
    <property type="match status" value="1"/>
</dbReference>
<evidence type="ECO:0000256" key="2">
    <source>
        <dbReference type="SAM" id="Phobius"/>
    </source>
</evidence>
<dbReference type="GeneID" id="19905013"/>
<dbReference type="HOGENOM" id="CLU_009650_0_0_1"/>
<evidence type="ECO:0000313" key="3">
    <source>
        <dbReference type="EMBL" id="EON68492.1"/>
    </source>
</evidence>
<dbReference type="OMA" id="SGHYYEF"/>
<proteinExistence type="predicted"/>
<dbReference type="RefSeq" id="XP_007783809.1">
    <property type="nucleotide sequence ID" value="XM_007785619.1"/>
</dbReference>
<dbReference type="EMBL" id="JH767597">
    <property type="protein sequence ID" value="EON68492.1"/>
    <property type="molecule type" value="Genomic_DNA"/>
</dbReference>
<dbReference type="OrthoDB" id="3353407at2759"/>
<dbReference type="STRING" id="1168221.R7Z2V6"/>
<dbReference type="Proteomes" id="UP000016924">
    <property type="component" value="Unassembled WGS sequence"/>
</dbReference>
<keyword evidence="4" id="KW-1185">Reference proteome</keyword>
<keyword evidence="2" id="KW-0472">Membrane</keyword>
<dbReference type="eggNOG" id="ENOG502SMK2">
    <property type="taxonomic scope" value="Eukaryota"/>
</dbReference>
<feature type="region of interest" description="Disordered" evidence="1">
    <location>
        <begin position="1"/>
        <end position="38"/>
    </location>
</feature>
<feature type="transmembrane region" description="Helical" evidence="2">
    <location>
        <begin position="108"/>
        <end position="127"/>
    </location>
</feature>
<name>R7Z2V6_CONA1</name>
<evidence type="ECO:0000256" key="1">
    <source>
        <dbReference type="SAM" id="MobiDB-lite"/>
    </source>
</evidence>
<evidence type="ECO:0008006" key="5">
    <source>
        <dbReference type="Google" id="ProtNLM"/>
    </source>
</evidence>
<keyword evidence="2" id="KW-0812">Transmembrane</keyword>
<organism evidence="3 4">
    <name type="scientific">Coniosporium apollinis (strain CBS 100218)</name>
    <name type="common">Rock-inhabiting black yeast</name>
    <dbReference type="NCBI Taxonomy" id="1168221"/>
    <lineage>
        <taxon>Eukaryota</taxon>
        <taxon>Fungi</taxon>
        <taxon>Dikarya</taxon>
        <taxon>Ascomycota</taxon>
        <taxon>Pezizomycotina</taxon>
        <taxon>Dothideomycetes</taxon>
        <taxon>Dothideomycetes incertae sedis</taxon>
        <taxon>Coniosporium</taxon>
    </lineage>
</organism>
<dbReference type="InterPro" id="IPR021822">
    <property type="entry name" value="DUF3405"/>
</dbReference>
<keyword evidence="2" id="KW-1133">Transmembrane helix</keyword>
<reference evidence="4" key="1">
    <citation type="submission" date="2012-06" db="EMBL/GenBank/DDBJ databases">
        <title>The genome sequence of Coniosporium apollinis CBS 100218.</title>
        <authorList>
            <consortium name="The Broad Institute Genome Sequencing Platform"/>
            <person name="Cuomo C."/>
            <person name="Gorbushina A."/>
            <person name="Noack S."/>
            <person name="Walker B."/>
            <person name="Young S.K."/>
            <person name="Zeng Q."/>
            <person name="Gargeya S."/>
            <person name="Fitzgerald M."/>
            <person name="Haas B."/>
            <person name="Abouelleil A."/>
            <person name="Alvarado L."/>
            <person name="Arachchi H.M."/>
            <person name="Berlin A.M."/>
            <person name="Chapman S.B."/>
            <person name="Goldberg J."/>
            <person name="Griggs A."/>
            <person name="Gujja S."/>
            <person name="Hansen M."/>
            <person name="Howarth C."/>
            <person name="Imamovic A."/>
            <person name="Larimer J."/>
            <person name="McCowan C."/>
            <person name="Montmayeur A."/>
            <person name="Murphy C."/>
            <person name="Neiman D."/>
            <person name="Pearson M."/>
            <person name="Priest M."/>
            <person name="Roberts A."/>
            <person name="Saif S."/>
            <person name="Shea T."/>
            <person name="Sisk P."/>
            <person name="Sykes S."/>
            <person name="Wortman J."/>
            <person name="Nusbaum C."/>
            <person name="Birren B."/>
        </authorList>
    </citation>
    <scope>NUCLEOTIDE SEQUENCE [LARGE SCALE GENOMIC DNA]</scope>
    <source>
        <strain evidence="4">CBS 100218</strain>
    </source>
</reference>
<sequence length="747" mass="86532">MRFRTASVTGRPDNDPNFPNAFTTQCDGEKRAPPVRPSMTTRLSSRFAELNPLKLLPVGEKGSYERLPGYDSANGSPFGTPILKKYRWRSPSPGSDRFTFPRLSLSRIIILTITAILATGLLVTGGYRRHVAHEANNKPAERELFFWEHFPRINGFFNGVRLLVPYSEYVPEQKSINEFLEKKMGKKMPKVATQPTLDPVPFNPYPDFDSYDYLREHHPVKKCFLDEAETLAVPDIYVYPGLPQNMTDPFFGSYGQLGISDSVCYDRFGRLGPYGYGSDITQGGLGIGDNTEKEGSDKIWSMARKIDYRKVDWGKVQRTCYEKNQKRFSQSGGKKAVKRSAYVLRTYQGFEYTPHQMATIRAMINELSLKSGGEYDVHLLVQIRDNGIPIWASDDLYNKTLRDNVPEEFWAMATLWSEQQMRMYYPEPFPDNVINHSGHPIHSVYRTGHFALQWFAQEHPEYDFYWNWEMDIRYTGHYYEFHNRIGEWAKQQPRKGIWERSSRFYMPDLHGTWDNFTEMVEEQTVMNGEKPVWGPPEFENSGTIASPLSSKPPTTYIKDNYSWGVGEDADFIVFNPIFDPSKTNWVFREDISGYDRQYPVPPRRAAIITVARLSKKLLDLMHEETYRLKHTAFPEMWPPTCAYHHGLKAAYAPHPVYFDRNWPLEYMDQIFNHPKKDYESVFGWGEHNFMGSSYYYNSGFSGALWRRWLGESENKEGGRAEEIAGSGRMCLRSTLLHPIKFENGPTE</sequence>
<dbReference type="AlphaFoldDB" id="R7Z2V6"/>
<dbReference type="Pfam" id="PF11885">
    <property type="entry name" value="DUF3405"/>
    <property type="match status" value="1"/>
</dbReference>